<evidence type="ECO:0000259" key="9">
    <source>
        <dbReference type="Pfam" id="PF12320"/>
    </source>
</evidence>
<keyword evidence="4 7" id="KW-0540">Nuclease</keyword>
<dbReference type="OrthoDB" id="9773856at2"/>
<keyword evidence="7" id="KW-0235">DNA replication</keyword>
<keyword evidence="6 7" id="KW-0269">Exonuclease</keyword>
<dbReference type="KEGG" id="aun:AWM73_07780"/>
<organism evidence="11 12">
    <name type="scientific">Aerococcus urinae</name>
    <dbReference type="NCBI Taxonomy" id="1376"/>
    <lineage>
        <taxon>Bacteria</taxon>
        <taxon>Bacillati</taxon>
        <taxon>Bacillota</taxon>
        <taxon>Bacilli</taxon>
        <taxon>Lactobacillales</taxon>
        <taxon>Aerococcaceae</taxon>
        <taxon>Aerococcus</taxon>
    </lineage>
</organism>
<dbReference type="SUPFAM" id="SSF56300">
    <property type="entry name" value="Metallo-dependent phosphatases"/>
    <property type="match status" value="1"/>
</dbReference>
<sequence length="388" mass="43844">MKIIHTSDWHIGKIVNDRSMLADQEVVLHQLIDEFKALVPDLVIIAGDFYDRSLPSRDSVRLANDLIDRLMVELACPVAIIAGNHDAGERIAYGARAYERQNVHLAGLPQKVPQHVDLPGARVYLLPYADYQVIRELYQDPSIDSLEKAAAKQVQAITDQEAFDPDRLNLIVYHGYVTSSSLEEAGADLEESESERPLSIGTTEYVPSRVFQAFDYVALGHLHGAQRVKGENVRYSGSPLKYSKSEAHHHKQYLELDLTKESIQVTKHMIQPKHDVRVIKTSFDQALTGQSEDYIYFELTDQTPVHDGMNRLRDKYPNIMNLEYVNIGQVSAQIEGKISKDKLSRQVADPLELFADFYQETLGQPLTETQSQAVETAWLAAQKDQEDD</sequence>
<feature type="domain" description="Calcineurin-like phosphoesterase" evidence="8">
    <location>
        <begin position="1"/>
        <end position="223"/>
    </location>
</feature>
<dbReference type="CDD" id="cd00840">
    <property type="entry name" value="MPP_Mre11_N"/>
    <property type="match status" value="1"/>
</dbReference>
<evidence type="ECO:0000259" key="8">
    <source>
        <dbReference type="Pfam" id="PF00149"/>
    </source>
</evidence>
<dbReference type="InterPro" id="IPR026843">
    <property type="entry name" value="SbcD_C"/>
</dbReference>
<reference evidence="11 12" key="1">
    <citation type="submission" date="2020-12" db="EMBL/GenBank/DDBJ databases">
        <title>FDA dAtabase for Regulatory Grade micrObial Sequences (FDA-ARGOS): Supporting development and validation of Infectious Disease Dx tests.</title>
        <authorList>
            <person name="Sproer C."/>
            <person name="Gronow S."/>
            <person name="Severitt S."/>
            <person name="Schroder I."/>
            <person name="Tallon L."/>
            <person name="Sadzewicz L."/>
            <person name="Zhao X."/>
            <person name="Boylan J."/>
            <person name="Ott S."/>
            <person name="Bowen H."/>
            <person name="Vavikolanu K."/>
            <person name="Mehta A."/>
            <person name="Aluvathingal J."/>
            <person name="Nadendla S."/>
            <person name="Lowell S."/>
            <person name="Myers T."/>
            <person name="Yan Y."/>
            <person name="Sichtig H."/>
        </authorList>
    </citation>
    <scope>NUCLEOTIDE SEQUENCE [LARGE SCALE GENOMIC DNA]</scope>
    <source>
        <strain evidence="11 12">FDAARGOS_911</strain>
    </source>
</reference>
<name>A0A0X8FFK3_9LACT</name>
<dbReference type="InterPro" id="IPR050535">
    <property type="entry name" value="DNA_Repair-Maintenance_Comp"/>
</dbReference>
<evidence type="ECO:0000256" key="2">
    <source>
        <dbReference type="ARBA" id="ARBA00011322"/>
    </source>
</evidence>
<accession>A0A0X8FFK3</accession>
<evidence type="ECO:0000313" key="12">
    <source>
        <dbReference type="Proteomes" id="UP000594771"/>
    </source>
</evidence>
<dbReference type="Proteomes" id="UP001069145">
    <property type="component" value="Unassembled WGS sequence"/>
</dbReference>
<dbReference type="GO" id="GO:0008408">
    <property type="term" value="F:3'-5' exonuclease activity"/>
    <property type="evidence" value="ECO:0007669"/>
    <property type="project" value="InterPro"/>
</dbReference>
<evidence type="ECO:0000256" key="1">
    <source>
        <dbReference type="ARBA" id="ARBA00010555"/>
    </source>
</evidence>
<dbReference type="Gene3D" id="3.60.21.10">
    <property type="match status" value="1"/>
</dbReference>
<evidence type="ECO:0000313" key="10">
    <source>
        <dbReference type="EMBL" id="MCY3052872.1"/>
    </source>
</evidence>
<gene>
    <name evidence="7" type="primary">sbcD</name>
    <name evidence="11" type="ORF">I6G68_02235</name>
    <name evidence="10" type="ORF">ODY43_02625</name>
</gene>
<evidence type="ECO:0000256" key="4">
    <source>
        <dbReference type="ARBA" id="ARBA00022722"/>
    </source>
</evidence>
<protein>
    <recommendedName>
        <fullName evidence="3 7">Nuclease SbcCD subunit D</fullName>
    </recommendedName>
</protein>
<dbReference type="PANTHER" id="PTHR30337">
    <property type="entry name" value="COMPONENT OF ATP-DEPENDENT DSDNA EXONUCLEASE"/>
    <property type="match status" value="1"/>
</dbReference>
<evidence type="ECO:0000256" key="7">
    <source>
        <dbReference type="RuleBase" id="RU363069"/>
    </source>
</evidence>
<comment type="function">
    <text evidence="7">SbcCD cleaves DNA hairpin structures. These structures can inhibit DNA replication and are intermediates in certain DNA recombination reactions. The complex acts as a 3'-&gt;5' double strand exonuclease that can open hairpins. It also has a 5' single-strand endonuclease activity.</text>
</comment>
<keyword evidence="7" id="KW-0233">DNA recombination</keyword>
<dbReference type="RefSeq" id="WP_060778810.1">
    <property type="nucleotide sequence ID" value="NZ_CAJHLF010000004.1"/>
</dbReference>
<feature type="domain" description="Nuclease SbcCD subunit D C-terminal" evidence="9">
    <location>
        <begin position="273"/>
        <end position="360"/>
    </location>
</feature>
<reference evidence="10" key="2">
    <citation type="submission" date="2022-09" db="EMBL/GenBank/DDBJ databases">
        <title>Aerococcus urinae taxonomy study.</title>
        <authorList>
            <person name="Christensen J."/>
            <person name="Senneby E."/>
        </authorList>
    </citation>
    <scope>NUCLEOTIDE SEQUENCE</scope>
    <source>
        <strain evidence="10">NLD-066-U95</strain>
    </source>
</reference>
<proteinExistence type="inferred from homology"/>
<dbReference type="NCBIfam" id="TIGR00619">
    <property type="entry name" value="sbcd"/>
    <property type="match status" value="1"/>
</dbReference>
<dbReference type="GO" id="GO:0006260">
    <property type="term" value="P:DNA replication"/>
    <property type="evidence" value="ECO:0007669"/>
    <property type="project" value="UniProtKB-KW"/>
</dbReference>
<dbReference type="InterPro" id="IPR004593">
    <property type="entry name" value="SbcD"/>
</dbReference>
<evidence type="ECO:0000256" key="6">
    <source>
        <dbReference type="ARBA" id="ARBA00022839"/>
    </source>
</evidence>
<evidence type="ECO:0000256" key="3">
    <source>
        <dbReference type="ARBA" id="ARBA00013365"/>
    </source>
</evidence>
<dbReference type="GO" id="GO:0006310">
    <property type="term" value="P:DNA recombination"/>
    <property type="evidence" value="ECO:0007669"/>
    <property type="project" value="UniProtKB-KW"/>
</dbReference>
<dbReference type="Proteomes" id="UP000594771">
    <property type="component" value="Chromosome"/>
</dbReference>
<evidence type="ECO:0000313" key="13">
    <source>
        <dbReference type="Proteomes" id="UP001069145"/>
    </source>
</evidence>
<dbReference type="EMBL" id="CP065662">
    <property type="protein sequence ID" value="QPS01916.1"/>
    <property type="molecule type" value="Genomic_DNA"/>
</dbReference>
<dbReference type="AlphaFoldDB" id="A0A0X8FFK3"/>
<comment type="subunit">
    <text evidence="2 7">Heterodimer of SbcC and SbcD.</text>
</comment>
<evidence type="ECO:0000313" key="11">
    <source>
        <dbReference type="EMBL" id="QPS01916.1"/>
    </source>
</evidence>
<dbReference type="GO" id="GO:0004519">
    <property type="term" value="F:endonuclease activity"/>
    <property type="evidence" value="ECO:0007669"/>
    <property type="project" value="UniProtKB-KW"/>
</dbReference>
<dbReference type="InterPro" id="IPR029052">
    <property type="entry name" value="Metallo-depent_PP-like"/>
</dbReference>
<keyword evidence="5 7" id="KW-0378">Hydrolase</keyword>
<dbReference type="PANTHER" id="PTHR30337:SF0">
    <property type="entry name" value="NUCLEASE SBCCD SUBUNIT D"/>
    <property type="match status" value="1"/>
</dbReference>
<keyword evidence="7" id="KW-0255">Endonuclease</keyword>
<evidence type="ECO:0000256" key="5">
    <source>
        <dbReference type="ARBA" id="ARBA00022801"/>
    </source>
</evidence>
<dbReference type="EMBL" id="JAOTML010000002">
    <property type="protein sequence ID" value="MCY3052872.1"/>
    <property type="molecule type" value="Genomic_DNA"/>
</dbReference>
<dbReference type="Pfam" id="PF12320">
    <property type="entry name" value="SbcD_C"/>
    <property type="match status" value="1"/>
</dbReference>
<dbReference type="InterPro" id="IPR004843">
    <property type="entry name" value="Calcineurin-like_PHP"/>
</dbReference>
<dbReference type="GeneID" id="35766891"/>
<dbReference type="Pfam" id="PF00149">
    <property type="entry name" value="Metallophos"/>
    <property type="match status" value="1"/>
</dbReference>
<keyword evidence="13" id="KW-1185">Reference proteome</keyword>
<comment type="similarity">
    <text evidence="1 7">Belongs to the SbcD family.</text>
</comment>
<dbReference type="InterPro" id="IPR041796">
    <property type="entry name" value="Mre11_N"/>
</dbReference>